<dbReference type="AlphaFoldDB" id="A0A0B5ET94"/>
<evidence type="ECO:0000256" key="1">
    <source>
        <dbReference type="ARBA" id="ARBA00008467"/>
    </source>
</evidence>
<evidence type="ECO:0000256" key="2">
    <source>
        <dbReference type="ARBA" id="ARBA00022679"/>
    </source>
</evidence>
<dbReference type="Proteomes" id="UP000031523">
    <property type="component" value="Chromosome"/>
</dbReference>
<dbReference type="PANTHER" id="PTHR11712:SF347">
    <property type="entry name" value="BETA KETOACYL-ACYL CARRIER PROTEIN SYNTHASE"/>
    <property type="match status" value="1"/>
</dbReference>
<evidence type="ECO:0000256" key="3">
    <source>
        <dbReference type="RuleBase" id="RU003694"/>
    </source>
</evidence>
<dbReference type="Pfam" id="PF00109">
    <property type="entry name" value="ketoacyl-synt"/>
    <property type="match status" value="1"/>
</dbReference>
<evidence type="ECO:0000259" key="4">
    <source>
        <dbReference type="PROSITE" id="PS52004"/>
    </source>
</evidence>
<dbReference type="PANTHER" id="PTHR11712">
    <property type="entry name" value="POLYKETIDE SYNTHASE-RELATED"/>
    <property type="match status" value="1"/>
</dbReference>
<dbReference type="KEGG" id="sals:SLNWT_5677"/>
<keyword evidence="6" id="KW-1185">Reference proteome</keyword>
<dbReference type="InterPro" id="IPR016039">
    <property type="entry name" value="Thiolase-like"/>
</dbReference>
<accession>A0A0B5ET94</accession>
<comment type="similarity">
    <text evidence="1 3">Belongs to the thiolase-like superfamily. Beta-ketoacyl-ACP synthases family.</text>
</comment>
<dbReference type="InterPro" id="IPR000794">
    <property type="entry name" value="Beta-ketoacyl_synthase"/>
</dbReference>
<reference evidence="5 6" key="1">
    <citation type="submission" date="2015-01" db="EMBL/GenBank/DDBJ databases">
        <title>Enhanced salinomycin production by adjusting the supply of polyketide extender units in Streptomyce albus DSM 41398.</title>
        <authorList>
            <person name="Lu C."/>
        </authorList>
    </citation>
    <scope>NUCLEOTIDE SEQUENCE [LARGE SCALE GENOMIC DNA]</scope>
    <source>
        <strain evidence="6">ATCC 21838 / DSM 41398 / FERM P-419 / JCM 4703 / NBRC 107858</strain>
    </source>
</reference>
<dbReference type="InterPro" id="IPR020841">
    <property type="entry name" value="PKS_Beta-ketoAc_synthase_dom"/>
</dbReference>
<dbReference type="Gene3D" id="3.40.47.10">
    <property type="match status" value="1"/>
</dbReference>
<keyword evidence="2 3" id="KW-0808">Transferase</keyword>
<proteinExistence type="inferred from homology"/>
<dbReference type="GO" id="GO:0004315">
    <property type="term" value="F:3-oxoacyl-[acyl-carrier-protein] synthase activity"/>
    <property type="evidence" value="ECO:0007669"/>
    <property type="project" value="TreeGrafter"/>
</dbReference>
<organism evidence="5 6">
    <name type="scientific">Streptomyces albus (strain ATCC 21838 / DSM 41398 / FERM P-419 / JCM 4703 / NBRC 107858)</name>
    <dbReference type="NCBI Taxonomy" id="1081613"/>
    <lineage>
        <taxon>Bacteria</taxon>
        <taxon>Bacillati</taxon>
        <taxon>Actinomycetota</taxon>
        <taxon>Actinomycetes</taxon>
        <taxon>Kitasatosporales</taxon>
        <taxon>Streptomycetaceae</taxon>
        <taxon>Streptomyces</taxon>
    </lineage>
</organism>
<dbReference type="CDD" id="cd00834">
    <property type="entry name" value="KAS_I_II"/>
    <property type="match status" value="1"/>
</dbReference>
<dbReference type="EMBL" id="CP010519">
    <property type="protein sequence ID" value="AJE86053.1"/>
    <property type="molecule type" value="Genomic_DNA"/>
</dbReference>
<dbReference type="SUPFAM" id="SSF53901">
    <property type="entry name" value="Thiolase-like"/>
    <property type="match status" value="2"/>
</dbReference>
<dbReference type="SMART" id="SM00825">
    <property type="entry name" value="PKS_KS"/>
    <property type="match status" value="1"/>
</dbReference>
<evidence type="ECO:0000313" key="6">
    <source>
        <dbReference type="Proteomes" id="UP000031523"/>
    </source>
</evidence>
<dbReference type="InterPro" id="IPR014030">
    <property type="entry name" value="Ketoacyl_synth_N"/>
</dbReference>
<dbReference type="PROSITE" id="PS52004">
    <property type="entry name" value="KS3_2"/>
    <property type="match status" value="1"/>
</dbReference>
<dbReference type="GO" id="GO:0006633">
    <property type="term" value="P:fatty acid biosynthetic process"/>
    <property type="evidence" value="ECO:0007669"/>
    <property type="project" value="TreeGrafter"/>
</dbReference>
<name>A0A0B5ET94_STRA4</name>
<feature type="domain" description="Ketosynthase family 3 (KS3)" evidence="4">
    <location>
        <begin position="8"/>
        <end position="407"/>
    </location>
</feature>
<evidence type="ECO:0000313" key="5">
    <source>
        <dbReference type="EMBL" id="AJE86053.1"/>
    </source>
</evidence>
<gene>
    <name evidence="5" type="ORF">SLNWT_5677</name>
</gene>
<dbReference type="Pfam" id="PF02801">
    <property type="entry name" value="Ketoacyl-synt_C"/>
    <property type="match status" value="1"/>
</dbReference>
<protein>
    <submittedName>
        <fullName evidence="5">Beta-ketoacyl-ACP synthase II</fullName>
    </submittedName>
</protein>
<sequence>MSAESKGPPRVVVTGMGVASPLGCEVPEFWAKVTSGVVATAPVTRFSTAGYPTDQAAEVDPAGLAEDGLDGAAALPRSVRYAHHATARALAEAGLAGTELAGAADPRRAGIVLGTVMGTRPHLEELRRQGRDLGEDRSWDAPQLLAASPARRFALHGPRQVVGAGCAAGNTALSLAADLIRSGRAEVMVAGGVDELSEAVFQLFTTLRAVAPDRARPFDRDRRGMLPSEGAAVLVLESLDHARRRGATPLAELRGWSVAAEAYHMTAPHPEGRGIRRCMEESLARAELTPQQVDYVSAHGTGTPASDGLEALCLAEYFGTRGGRPGVSSVKGMLGHAQGGASALEAVVCVQAVRTGVVPGNPTMREPDGKCADLDLIPGTHREQPVHTALSNAFGFGGNTSTVVFATS</sequence>
<dbReference type="InterPro" id="IPR014031">
    <property type="entry name" value="Ketoacyl_synth_C"/>
</dbReference>